<dbReference type="SUPFAM" id="SSF53067">
    <property type="entry name" value="Actin-like ATPase domain"/>
    <property type="match status" value="1"/>
</dbReference>
<dbReference type="PATRIC" id="fig|1423739.3.peg.816"/>
<organism evidence="4 5">
    <name type="scientific">Lentilactobacillus diolivorans DSM 14421</name>
    <dbReference type="NCBI Taxonomy" id="1423739"/>
    <lineage>
        <taxon>Bacteria</taxon>
        <taxon>Bacillati</taxon>
        <taxon>Bacillota</taxon>
        <taxon>Bacilli</taxon>
        <taxon>Lactobacillales</taxon>
        <taxon>Lactobacillaceae</taxon>
        <taxon>Lentilactobacillus</taxon>
    </lineage>
</organism>
<sequence>MEGNKGREQLHERNLRLVLQQIFNHKMISRIEISRHLKLYKSTVSTLYNELSDKGYVEELGRGKSTSVRGRKPVLVAFNAHYGYTLNFVLGLEKLHVMANYLNGDVLFTREIKMVNRDIYKVVKIIDAEVESSLKRDQTDHGLLGIGFAVHGIVSDNRIISSPFMNMAGIELVSRYAEKYGVPVHVENEANLLAIYHRDFNRYNQSRNLLAITVDKGFGAGIILNNQLYQGYGGAAGEIGQTIIYNNCLNKNQRFRVDDICSERAVIADIENQLHKDQLDVDRLAAMRQAGNPIVCDALGKFAGSMASIVFNVASVVAPEKIYLTSPILSASPSLFKIVTKDIRQLGMQTPILLTIRTRDAITLGCCSAITHQVLGMDGYELTFRSSSNRASKLK</sequence>
<dbReference type="Gene3D" id="1.10.10.10">
    <property type="entry name" value="Winged helix-like DNA-binding domain superfamily/Winged helix DNA-binding domain"/>
    <property type="match status" value="1"/>
</dbReference>
<dbReference type="InterPro" id="IPR043129">
    <property type="entry name" value="ATPase_NBD"/>
</dbReference>
<dbReference type="AlphaFoldDB" id="A0A0R1SJJ5"/>
<dbReference type="EMBL" id="AZEY01000079">
    <property type="protein sequence ID" value="KRL64987.1"/>
    <property type="molecule type" value="Genomic_DNA"/>
</dbReference>
<evidence type="ECO:0000256" key="1">
    <source>
        <dbReference type="ARBA" id="ARBA00002486"/>
    </source>
</evidence>
<proteinExistence type="inferred from homology"/>
<dbReference type="PANTHER" id="PTHR18964:SF149">
    <property type="entry name" value="BIFUNCTIONAL UDP-N-ACETYLGLUCOSAMINE 2-EPIMERASE_N-ACETYLMANNOSAMINE KINASE"/>
    <property type="match status" value="1"/>
</dbReference>
<dbReference type="RefSeq" id="WP_057865229.1">
    <property type="nucleotide sequence ID" value="NZ_AZEY01000079.1"/>
</dbReference>
<evidence type="ECO:0000256" key="3">
    <source>
        <dbReference type="ARBA" id="ARBA00022629"/>
    </source>
</evidence>
<comment type="function">
    <text evidence="1">Transcriptional repressor of xylose-utilizing enzymes.</text>
</comment>
<dbReference type="Proteomes" id="UP000052013">
    <property type="component" value="Unassembled WGS sequence"/>
</dbReference>
<dbReference type="SUPFAM" id="SSF46785">
    <property type="entry name" value="Winged helix' DNA-binding domain"/>
    <property type="match status" value="1"/>
</dbReference>
<accession>A0A0R1SJJ5</accession>
<protein>
    <submittedName>
        <fullName evidence="4">ROK family protein</fullName>
    </submittedName>
</protein>
<dbReference type="InterPro" id="IPR000600">
    <property type="entry name" value="ROK"/>
</dbReference>
<dbReference type="Pfam" id="PF00480">
    <property type="entry name" value="ROK"/>
    <property type="match status" value="1"/>
</dbReference>
<evidence type="ECO:0000313" key="5">
    <source>
        <dbReference type="Proteomes" id="UP000052013"/>
    </source>
</evidence>
<comment type="similarity">
    <text evidence="2">Belongs to the ROK (NagC/XylR) family.</text>
</comment>
<evidence type="ECO:0000313" key="4">
    <source>
        <dbReference type="EMBL" id="KRL64987.1"/>
    </source>
</evidence>
<comment type="caution">
    <text evidence="4">The sequence shown here is derived from an EMBL/GenBank/DDBJ whole genome shotgun (WGS) entry which is preliminary data.</text>
</comment>
<dbReference type="InterPro" id="IPR036390">
    <property type="entry name" value="WH_DNA-bd_sf"/>
</dbReference>
<dbReference type="InterPro" id="IPR036388">
    <property type="entry name" value="WH-like_DNA-bd_sf"/>
</dbReference>
<dbReference type="GO" id="GO:0042732">
    <property type="term" value="P:D-xylose metabolic process"/>
    <property type="evidence" value="ECO:0007669"/>
    <property type="project" value="UniProtKB-KW"/>
</dbReference>
<dbReference type="PANTHER" id="PTHR18964">
    <property type="entry name" value="ROK (REPRESSOR, ORF, KINASE) FAMILY"/>
    <property type="match status" value="1"/>
</dbReference>
<reference evidence="4 5" key="1">
    <citation type="journal article" date="2015" name="Genome Announc.">
        <title>Expanding the biotechnology potential of lactobacilli through comparative genomics of 213 strains and associated genera.</title>
        <authorList>
            <person name="Sun Z."/>
            <person name="Harris H.M."/>
            <person name="McCann A."/>
            <person name="Guo C."/>
            <person name="Argimon S."/>
            <person name="Zhang W."/>
            <person name="Yang X."/>
            <person name="Jeffery I.B."/>
            <person name="Cooney J.C."/>
            <person name="Kagawa T.F."/>
            <person name="Liu W."/>
            <person name="Song Y."/>
            <person name="Salvetti E."/>
            <person name="Wrobel A."/>
            <person name="Rasinkangas P."/>
            <person name="Parkhill J."/>
            <person name="Rea M.C."/>
            <person name="O'Sullivan O."/>
            <person name="Ritari J."/>
            <person name="Douillard F.P."/>
            <person name="Paul Ross R."/>
            <person name="Yang R."/>
            <person name="Briner A.E."/>
            <person name="Felis G.E."/>
            <person name="de Vos W.M."/>
            <person name="Barrangou R."/>
            <person name="Klaenhammer T.R."/>
            <person name="Caufield P.W."/>
            <person name="Cui Y."/>
            <person name="Zhang H."/>
            <person name="O'Toole P.W."/>
        </authorList>
    </citation>
    <scope>NUCLEOTIDE SEQUENCE [LARGE SCALE GENOMIC DNA]</scope>
    <source>
        <strain evidence="4 5">DSM 14421</strain>
    </source>
</reference>
<name>A0A0R1SJJ5_9LACO</name>
<keyword evidence="3" id="KW-0119">Carbohydrate metabolism</keyword>
<keyword evidence="3" id="KW-0859">Xylose metabolism</keyword>
<dbReference type="Gene3D" id="3.30.420.40">
    <property type="match status" value="2"/>
</dbReference>
<dbReference type="STRING" id="1423739.FC85_GL000782"/>
<evidence type="ECO:0000256" key="2">
    <source>
        <dbReference type="ARBA" id="ARBA00006479"/>
    </source>
</evidence>
<gene>
    <name evidence="4" type="ORF">FC85_GL000782</name>
</gene>